<evidence type="ECO:0000313" key="3">
    <source>
        <dbReference type="Proteomes" id="UP000494322"/>
    </source>
</evidence>
<feature type="region of interest" description="Disordered" evidence="1">
    <location>
        <begin position="1"/>
        <end position="39"/>
    </location>
</feature>
<sequence>MGLDQVLKRRVRPTAKHGAGLSAEAPSPADREAWGRTKR</sequence>
<dbReference type="AlphaFoldDB" id="A0A6J5JKP5"/>
<evidence type="ECO:0000256" key="1">
    <source>
        <dbReference type="SAM" id="MobiDB-lite"/>
    </source>
</evidence>
<protein>
    <submittedName>
        <fullName evidence="2">Uncharacterized protein</fullName>
    </submittedName>
</protein>
<proteinExistence type="predicted"/>
<organism evidence="2 3">
    <name type="scientific">Burkholderia cenocepacia</name>
    <dbReference type="NCBI Taxonomy" id="95486"/>
    <lineage>
        <taxon>Bacteria</taxon>
        <taxon>Pseudomonadati</taxon>
        <taxon>Pseudomonadota</taxon>
        <taxon>Betaproteobacteria</taxon>
        <taxon>Burkholderiales</taxon>
        <taxon>Burkholderiaceae</taxon>
        <taxon>Burkholderia</taxon>
        <taxon>Burkholderia cepacia complex</taxon>
    </lineage>
</organism>
<gene>
    <name evidence="2" type="ORF">BCO9919_05103</name>
</gene>
<name>A0A6J5JKP5_9BURK</name>
<reference evidence="2 3" key="1">
    <citation type="submission" date="2020-04" db="EMBL/GenBank/DDBJ databases">
        <authorList>
            <person name="Depoorter E."/>
        </authorList>
    </citation>
    <scope>NUCLEOTIDE SEQUENCE [LARGE SCALE GENOMIC DNA]</scope>
    <source>
        <strain evidence="2 3">BCC0132</strain>
    </source>
</reference>
<feature type="compositionally biased region" description="Basic and acidic residues" evidence="1">
    <location>
        <begin position="29"/>
        <end position="39"/>
    </location>
</feature>
<dbReference type="Proteomes" id="UP000494322">
    <property type="component" value="Unassembled WGS sequence"/>
</dbReference>
<evidence type="ECO:0000313" key="2">
    <source>
        <dbReference type="EMBL" id="CAB3972008.1"/>
    </source>
</evidence>
<accession>A0A6J5JKP5</accession>
<dbReference type="EMBL" id="CABWIK020000037">
    <property type="protein sequence ID" value="CAB3972008.1"/>
    <property type="molecule type" value="Genomic_DNA"/>
</dbReference>